<reference evidence="1" key="2">
    <citation type="submission" date="2025-08" db="UniProtKB">
        <authorList>
            <consortium name="Ensembl"/>
        </authorList>
    </citation>
    <scope>IDENTIFICATION</scope>
</reference>
<reference evidence="1" key="3">
    <citation type="submission" date="2025-09" db="UniProtKB">
        <authorList>
            <consortium name="Ensembl"/>
        </authorList>
    </citation>
    <scope>IDENTIFICATION</scope>
</reference>
<protein>
    <submittedName>
        <fullName evidence="1">Uncharacterized protein</fullName>
    </submittedName>
</protein>
<proteinExistence type="predicted"/>
<dbReference type="Proteomes" id="UP000007648">
    <property type="component" value="Unassembled WGS sequence"/>
</dbReference>
<keyword evidence="2" id="KW-1185">Reference proteome</keyword>
<evidence type="ECO:0000313" key="1">
    <source>
        <dbReference type="Ensembl" id="ENSSHAP00000023813.1"/>
    </source>
</evidence>
<organism evidence="1 2">
    <name type="scientific">Sarcophilus harrisii</name>
    <name type="common">Tasmanian devil</name>
    <name type="synonym">Sarcophilus laniarius</name>
    <dbReference type="NCBI Taxonomy" id="9305"/>
    <lineage>
        <taxon>Eukaryota</taxon>
        <taxon>Metazoa</taxon>
        <taxon>Chordata</taxon>
        <taxon>Craniata</taxon>
        <taxon>Vertebrata</taxon>
        <taxon>Euteleostomi</taxon>
        <taxon>Mammalia</taxon>
        <taxon>Metatheria</taxon>
        <taxon>Dasyuromorphia</taxon>
        <taxon>Dasyuridae</taxon>
        <taxon>Sarcophilus</taxon>
    </lineage>
</organism>
<dbReference type="GeneTree" id="ENSGT01150000290194"/>
<dbReference type="InParanoid" id="A0A7N4UXJ3"/>
<reference evidence="1 2" key="1">
    <citation type="journal article" date="2011" name="Proc. Natl. Acad. Sci. U.S.A.">
        <title>Genetic diversity and population structure of the endangered marsupial Sarcophilus harrisii (Tasmanian devil).</title>
        <authorList>
            <person name="Miller W."/>
            <person name="Hayes V.M."/>
            <person name="Ratan A."/>
            <person name="Petersen D.C."/>
            <person name="Wittekindt N.E."/>
            <person name="Miller J."/>
            <person name="Walenz B."/>
            <person name="Knight J."/>
            <person name="Qi J."/>
            <person name="Zhao F."/>
            <person name="Wang Q."/>
            <person name="Bedoya-Reina O.C."/>
            <person name="Katiyar N."/>
            <person name="Tomsho L.P."/>
            <person name="Kasson L.M."/>
            <person name="Hardie R.A."/>
            <person name="Woodbridge P."/>
            <person name="Tindall E.A."/>
            <person name="Bertelsen M.F."/>
            <person name="Dixon D."/>
            <person name="Pyecroft S."/>
            <person name="Helgen K.M."/>
            <person name="Lesk A.M."/>
            <person name="Pringle T.H."/>
            <person name="Patterson N."/>
            <person name="Zhang Y."/>
            <person name="Kreiss A."/>
            <person name="Woods G.M."/>
            <person name="Jones M.E."/>
            <person name="Schuster S.C."/>
        </authorList>
    </citation>
    <scope>NUCLEOTIDE SEQUENCE [LARGE SCALE GENOMIC DNA]</scope>
</reference>
<name>A0A7N4UXJ3_SARHA</name>
<accession>A0A7N4UXJ3</accession>
<evidence type="ECO:0000313" key="2">
    <source>
        <dbReference type="Proteomes" id="UP000007648"/>
    </source>
</evidence>
<dbReference type="AlphaFoldDB" id="A0A7N4UXJ3"/>
<sequence length="54" mass="6263">MEDVHEYSNMEEVAKGSKINVSKNKQDDGTMFIGGLGWDTKEDLFYYVIQMKNQ</sequence>
<dbReference type="Ensembl" id="ENSSHAT00000025689.1">
    <property type="protein sequence ID" value="ENSSHAP00000023813.1"/>
    <property type="gene ID" value="ENSSHAG00000020968.1"/>
</dbReference>